<feature type="transmembrane region" description="Helical" evidence="6">
    <location>
        <begin position="191"/>
        <end position="209"/>
    </location>
</feature>
<feature type="transmembrane region" description="Helical" evidence="6">
    <location>
        <begin position="230"/>
        <end position="254"/>
    </location>
</feature>
<dbReference type="InterPro" id="IPR002293">
    <property type="entry name" value="AA/rel_permease1"/>
</dbReference>
<accession>A0ABS2R6Y8</accession>
<evidence type="ECO:0000256" key="5">
    <source>
        <dbReference type="ARBA" id="ARBA00023136"/>
    </source>
</evidence>
<dbReference type="PANTHER" id="PTHR42770">
    <property type="entry name" value="AMINO ACID TRANSPORTER-RELATED"/>
    <property type="match status" value="1"/>
</dbReference>
<keyword evidence="8" id="KW-1185">Reference proteome</keyword>
<evidence type="ECO:0000313" key="8">
    <source>
        <dbReference type="Proteomes" id="UP000823485"/>
    </source>
</evidence>
<dbReference type="Gene3D" id="1.20.1740.10">
    <property type="entry name" value="Amino acid/polyamine transporter I"/>
    <property type="match status" value="1"/>
</dbReference>
<evidence type="ECO:0000256" key="6">
    <source>
        <dbReference type="SAM" id="Phobius"/>
    </source>
</evidence>
<feature type="transmembrane region" description="Helical" evidence="6">
    <location>
        <begin position="156"/>
        <end position="179"/>
    </location>
</feature>
<evidence type="ECO:0000256" key="1">
    <source>
        <dbReference type="ARBA" id="ARBA00004651"/>
    </source>
</evidence>
<evidence type="ECO:0000256" key="2">
    <source>
        <dbReference type="ARBA" id="ARBA00022475"/>
    </source>
</evidence>
<reference evidence="7 8" key="1">
    <citation type="submission" date="2021-01" db="EMBL/GenBank/DDBJ databases">
        <title>Genomic Encyclopedia of Type Strains, Phase IV (KMG-IV): sequencing the most valuable type-strain genomes for metagenomic binning, comparative biology and taxonomic classification.</title>
        <authorList>
            <person name="Goeker M."/>
        </authorList>
    </citation>
    <scope>NUCLEOTIDE SEQUENCE [LARGE SCALE GENOMIC DNA]</scope>
    <source>
        <strain evidence="7 8">DSM 105453</strain>
    </source>
</reference>
<keyword evidence="5 6" id="KW-0472">Membrane</keyword>
<keyword evidence="3 6" id="KW-0812">Transmembrane</keyword>
<dbReference type="EMBL" id="JAFBFH010000014">
    <property type="protein sequence ID" value="MBM7715421.1"/>
    <property type="molecule type" value="Genomic_DNA"/>
</dbReference>
<keyword evidence="4 6" id="KW-1133">Transmembrane helix</keyword>
<feature type="transmembrane region" description="Helical" evidence="6">
    <location>
        <begin position="51"/>
        <end position="72"/>
    </location>
</feature>
<gene>
    <name evidence="7" type="ORF">JOC94_002408</name>
</gene>
<dbReference type="Pfam" id="PF13520">
    <property type="entry name" value="AA_permease_2"/>
    <property type="match status" value="1"/>
</dbReference>
<evidence type="ECO:0000256" key="3">
    <source>
        <dbReference type="ARBA" id="ARBA00022692"/>
    </source>
</evidence>
<name>A0ABS2R6Y8_9BACI</name>
<protein>
    <submittedName>
        <fullName evidence="7">Amino acid efflux transporter</fullName>
    </submittedName>
</protein>
<sequence>MKFHFMKEVWPVEKRSIGLYEGVALYIAAILGSGVLFLSGVTASIAGPASILSWSIVVMISFPLAYSFACLAREYPDAGGAATFVRRSFGDHLGNVVGWLYFVTAAVGQTVVSMSGAFYISLAFGLDDFERAGMAIIILLIAGIANYHGVVVSGKVALVISACLLFLLLFTVLVSLVHIEWGNFTPFVSNGWYSIGKAVTVIFWSFFGWEAICNLAHHFKKPEKNIVQSTIVSAVIISILFLALSFVTIGTGTYGNIDSNLSPIGVLMGETIGVGAQIVTAILALIICIGTSNAFVASLAQLGYSLGRYGAFPKKLAVLHGTKQIPRRMVIFVVAFAIVGVVTTEFYSMSFNDILFIPTSLGVFVYILSMAAGVKLFANRTFPWWCSLLSLILCILVLPFFQLYLTAPFIVIVLYAGYMALQKKVWPSTGEHFHD</sequence>
<comment type="caution">
    <text evidence="7">The sequence shown here is derived from an EMBL/GenBank/DDBJ whole genome shotgun (WGS) entry which is preliminary data.</text>
</comment>
<comment type="subcellular location">
    <subcellularLocation>
        <location evidence="1">Cell membrane</location>
        <topology evidence="1">Multi-pass membrane protein</topology>
    </subcellularLocation>
</comment>
<keyword evidence="2" id="KW-1003">Cell membrane</keyword>
<proteinExistence type="predicted"/>
<feature type="transmembrane region" description="Helical" evidence="6">
    <location>
        <begin position="132"/>
        <end position="149"/>
    </location>
</feature>
<evidence type="ECO:0000256" key="4">
    <source>
        <dbReference type="ARBA" id="ARBA00022989"/>
    </source>
</evidence>
<feature type="transmembrane region" description="Helical" evidence="6">
    <location>
        <begin position="381"/>
        <end position="398"/>
    </location>
</feature>
<dbReference type="Proteomes" id="UP000823485">
    <property type="component" value="Unassembled WGS sequence"/>
</dbReference>
<feature type="transmembrane region" description="Helical" evidence="6">
    <location>
        <begin position="23"/>
        <end position="45"/>
    </location>
</feature>
<feature type="transmembrane region" description="Helical" evidence="6">
    <location>
        <begin position="329"/>
        <end position="348"/>
    </location>
</feature>
<organism evidence="7 8">
    <name type="scientific">Siminovitchia thermophila</name>
    <dbReference type="NCBI Taxonomy" id="1245522"/>
    <lineage>
        <taxon>Bacteria</taxon>
        <taxon>Bacillati</taxon>
        <taxon>Bacillota</taxon>
        <taxon>Bacilli</taxon>
        <taxon>Bacillales</taxon>
        <taxon>Bacillaceae</taxon>
        <taxon>Siminovitchia</taxon>
    </lineage>
</organism>
<dbReference type="PANTHER" id="PTHR42770:SF13">
    <property type="entry name" value="L-METHIONINE_BRANCHED-CHAIN AMINO ACID EXPORTER YJEH"/>
    <property type="match status" value="1"/>
</dbReference>
<dbReference type="InterPro" id="IPR050367">
    <property type="entry name" value="APC_superfamily"/>
</dbReference>
<feature type="transmembrane region" description="Helical" evidence="6">
    <location>
        <begin position="93"/>
        <end position="120"/>
    </location>
</feature>
<feature type="transmembrane region" description="Helical" evidence="6">
    <location>
        <begin position="354"/>
        <end position="374"/>
    </location>
</feature>
<evidence type="ECO:0000313" key="7">
    <source>
        <dbReference type="EMBL" id="MBM7715421.1"/>
    </source>
</evidence>
<feature type="transmembrane region" description="Helical" evidence="6">
    <location>
        <begin position="274"/>
        <end position="300"/>
    </location>
</feature>
<dbReference type="PIRSF" id="PIRSF006060">
    <property type="entry name" value="AA_transporter"/>
    <property type="match status" value="1"/>
</dbReference>